<feature type="compositionally biased region" description="Low complexity" evidence="1">
    <location>
        <begin position="600"/>
        <end position="624"/>
    </location>
</feature>
<keyword evidence="4" id="KW-1185">Reference proteome</keyword>
<feature type="compositionally biased region" description="Low complexity" evidence="1">
    <location>
        <begin position="444"/>
        <end position="464"/>
    </location>
</feature>
<keyword evidence="2" id="KW-1133">Transmembrane helix</keyword>
<keyword evidence="2" id="KW-0812">Transmembrane</keyword>
<feature type="region of interest" description="Disordered" evidence="1">
    <location>
        <begin position="495"/>
        <end position="675"/>
    </location>
</feature>
<comment type="caution">
    <text evidence="3">The sequence shown here is derived from an EMBL/GenBank/DDBJ whole genome shotgun (WGS) entry which is preliminary data.</text>
</comment>
<feature type="compositionally biased region" description="Polar residues" evidence="1">
    <location>
        <begin position="509"/>
        <end position="524"/>
    </location>
</feature>
<dbReference type="OrthoDB" id="2529081at2759"/>
<feature type="region of interest" description="Disordered" evidence="1">
    <location>
        <begin position="153"/>
        <end position="199"/>
    </location>
</feature>
<organism evidence="3 4">
    <name type="scientific">Rhodotorula mucilaginosa</name>
    <name type="common">Yeast</name>
    <name type="synonym">Rhodotorula rubra</name>
    <dbReference type="NCBI Taxonomy" id="5537"/>
    <lineage>
        <taxon>Eukaryota</taxon>
        <taxon>Fungi</taxon>
        <taxon>Dikarya</taxon>
        <taxon>Basidiomycota</taxon>
        <taxon>Pucciniomycotina</taxon>
        <taxon>Microbotryomycetes</taxon>
        <taxon>Sporidiobolales</taxon>
        <taxon>Sporidiobolaceae</taxon>
        <taxon>Rhodotorula</taxon>
    </lineage>
</organism>
<keyword evidence="2" id="KW-0472">Membrane</keyword>
<feature type="transmembrane region" description="Helical" evidence="2">
    <location>
        <begin position="31"/>
        <end position="50"/>
    </location>
</feature>
<name>A0A9P7B7M8_RHOMI</name>
<dbReference type="AlphaFoldDB" id="A0A9P7B7M8"/>
<feature type="compositionally biased region" description="Low complexity" evidence="1">
    <location>
        <begin position="579"/>
        <end position="593"/>
    </location>
</feature>
<feature type="compositionally biased region" description="Acidic residues" evidence="1">
    <location>
        <begin position="426"/>
        <end position="435"/>
    </location>
</feature>
<evidence type="ECO:0000256" key="2">
    <source>
        <dbReference type="SAM" id="Phobius"/>
    </source>
</evidence>
<proteinExistence type="predicted"/>
<feature type="compositionally biased region" description="Pro residues" evidence="1">
    <location>
        <begin position="547"/>
        <end position="559"/>
    </location>
</feature>
<feature type="region of interest" description="Disordered" evidence="1">
    <location>
        <begin position="100"/>
        <end position="141"/>
    </location>
</feature>
<dbReference type="Proteomes" id="UP000777482">
    <property type="component" value="Unassembled WGS sequence"/>
</dbReference>
<evidence type="ECO:0000313" key="4">
    <source>
        <dbReference type="Proteomes" id="UP000777482"/>
    </source>
</evidence>
<reference evidence="3 4" key="1">
    <citation type="submission" date="2020-11" db="EMBL/GenBank/DDBJ databases">
        <title>Kefir isolates.</title>
        <authorList>
            <person name="Marcisauskas S."/>
            <person name="Kim Y."/>
            <person name="Blasche S."/>
        </authorList>
    </citation>
    <scope>NUCLEOTIDE SEQUENCE [LARGE SCALE GENOMIC DNA]</scope>
    <source>
        <strain evidence="3 4">KR</strain>
    </source>
</reference>
<feature type="compositionally biased region" description="Low complexity" evidence="1">
    <location>
        <begin position="409"/>
        <end position="420"/>
    </location>
</feature>
<feature type="region of interest" description="Disordered" evidence="1">
    <location>
        <begin position="271"/>
        <end position="464"/>
    </location>
</feature>
<sequence length="675" mass="69503">MLPPLSRLMLVDGAYGEQLAASEAPRITTTLLVRVGAVIALIAALVVFVSRRILFPHQKRAPTLTEINTRLNRNENGGTGVVFRKWRSRLFPPPVFGDEDELAEAEREAELEQAEAAAARNKESQPNGDAAARDKWSYRSKPVPEGLRSCLRKQHAGVDATASPDASAPHSTDSTRPVTPDTTASPRSAGITPPPAKRVRIVEPELEELELLRELWSSPEMQAMTGSSGIGGFRGTRDFYSRSQGGSAVVKRPGASAGGAAATVAESGSLIPATKSDDDEGVPVVAGPLSSSKVKSVQRLRDSVQSTASPHLARPNSLSPAPIHRRHRTLSPTSASAAAGGRSGSPAFIVGSQSSAAKASPNRRRALSPGVASTSGARSGSPGGAAMDVTGPRWIKVRHLAAGPRNPQDSTSDSAAGAADSSEHETTDDDASADEVSDRLVPDAAAAAAATNGTATPPSSSLSSVLHTLTGMDALASALDAPSSDVETEGVVVTYSDDGQRIEVPIPSPATSVLSGGESPQESPTPGPHHHRPLPTKSAVAVHITPSSPPPRAATPLPPLSDEAPESPTSPSPLKNGVSAATAATEEASTLASKNDGSVSQSDTTRTASSTTSAASESSALSPSPCVAAQDRRLSLRVQQTLRDKRQKRHGSPVSIGSHGSSETVTSSPPVPLSA</sequence>
<dbReference type="EMBL" id="PUHQ01000014">
    <property type="protein sequence ID" value="KAG0664447.1"/>
    <property type="molecule type" value="Genomic_DNA"/>
</dbReference>
<evidence type="ECO:0000313" key="3">
    <source>
        <dbReference type="EMBL" id="KAG0664447.1"/>
    </source>
</evidence>
<protein>
    <submittedName>
        <fullName evidence="3">Uncharacterized protein</fullName>
    </submittedName>
</protein>
<evidence type="ECO:0000256" key="1">
    <source>
        <dbReference type="SAM" id="MobiDB-lite"/>
    </source>
</evidence>
<feature type="compositionally biased region" description="Polar residues" evidence="1">
    <location>
        <begin position="169"/>
        <end position="186"/>
    </location>
</feature>
<feature type="compositionally biased region" description="Low complexity" evidence="1">
    <location>
        <begin position="330"/>
        <end position="347"/>
    </location>
</feature>
<feature type="compositionally biased region" description="Low complexity" evidence="1">
    <location>
        <begin position="372"/>
        <end position="386"/>
    </location>
</feature>
<gene>
    <name evidence="3" type="ORF">C6P46_001492</name>
</gene>
<accession>A0A9P7B7M8</accession>